<feature type="binding site" evidence="12">
    <location>
        <position position="91"/>
    </location>
    <ligand>
        <name>CoA</name>
        <dbReference type="ChEBI" id="CHEBI:57287"/>
    </ligand>
</feature>
<feature type="binding site" evidence="13">
    <location>
        <position position="149"/>
    </location>
    <ligand>
        <name>Mg(2+)</name>
        <dbReference type="ChEBI" id="CHEBI:18420"/>
    </ligand>
</feature>
<keyword evidence="6" id="KW-0808">Transferase</keyword>
<evidence type="ECO:0000313" key="16">
    <source>
        <dbReference type="EMBL" id="PHM49680.1"/>
    </source>
</evidence>
<dbReference type="PANTHER" id="PTHR38096:SF1">
    <property type="entry name" value="ENTEROBACTIN SYNTHASE COMPONENT D"/>
    <property type="match status" value="1"/>
</dbReference>
<keyword evidence="17" id="KW-1185">Reference proteome</keyword>
<evidence type="ECO:0000256" key="6">
    <source>
        <dbReference type="ARBA" id="ARBA00022679"/>
    </source>
</evidence>
<evidence type="ECO:0000256" key="1">
    <source>
        <dbReference type="ARBA" id="ARBA00003937"/>
    </source>
</evidence>
<dbReference type="PRINTS" id="PR01399">
    <property type="entry name" value="ENTSNTHTASED"/>
</dbReference>
<comment type="function">
    <text evidence="1">Involved in the biosynthesis of the siderophore enterobactin (enterochelin), which is a macrocyclic trimeric lactone of N-(2,3-dihydroxybenzoyl)-serine. The serine trilactone serves as a scaffolding for the three catechol functionalities that provide hexadentate coordination for the tightly ligated iron(2+) atoms. Plays an essential role in the assembly of the enterobactin by catalyzing the transfer of the 4'-phosphopantetheine (Ppant) moiety from coenzyme A to the apo-domains of both EntB (ArCP domain) and EntF (PCP domain) to yield their holo-forms which make them competent for the activation of 2,3-dihydroxybenzoate (DHB) and L-serine, respectively.</text>
</comment>
<dbReference type="InterPro" id="IPR008278">
    <property type="entry name" value="4-PPantetheinyl_Trfase_dom"/>
</dbReference>
<dbReference type="UniPathway" id="UPA00017"/>
<dbReference type="GO" id="GO:0005886">
    <property type="term" value="C:plasma membrane"/>
    <property type="evidence" value="ECO:0007669"/>
    <property type="project" value="TreeGrafter"/>
</dbReference>
<comment type="caution">
    <text evidence="16">The sequence shown here is derived from an EMBL/GenBank/DDBJ whole genome shotgun (WGS) entry which is preliminary data.</text>
</comment>
<evidence type="ECO:0000256" key="2">
    <source>
        <dbReference type="ARBA" id="ARBA00004993"/>
    </source>
</evidence>
<dbReference type="Pfam" id="PF01648">
    <property type="entry name" value="ACPS"/>
    <property type="match status" value="1"/>
</dbReference>
<evidence type="ECO:0000259" key="14">
    <source>
        <dbReference type="Pfam" id="PF01648"/>
    </source>
</evidence>
<comment type="cofactor">
    <cofactor evidence="13">
        <name>Mg(2+)</name>
        <dbReference type="ChEBI" id="CHEBI:18420"/>
    </cofactor>
</comment>
<keyword evidence="7" id="KW-0259">Enterobactin biosynthesis</keyword>
<comment type="catalytic activity">
    <reaction evidence="10">
        <text>apo-[aryl-carrier protein] + CoA = holo-[aryl-carrier protein] + adenosine 3',5'-bisphosphate + H(+)</text>
        <dbReference type="Rhea" id="RHEA:48404"/>
        <dbReference type="Rhea" id="RHEA-COMP:15903"/>
        <dbReference type="Rhea" id="RHEA-COMP:17557"/>
        <dbReference type="ChEBI" id="CHEBI:15378"/>
        <dbReference type="ChEBI" id="CHEBI:29999"/>
        <dbReference type="ChEBI" id="CHEBI:57287"/>
        <dbReference type="ChEBI" id="CHEBI:58343"/>
        <dbReference type="ChEBI" id="CHEBI:64479"/>
    </reaction>
</comment>
<feature type="domain" description="4'-phosphopantetheinyl transferase" evidence="14">
    <location>
        <begin position="146"/>
        <end position="232"/>
    </location>
</feature>
<accession>A0A2D0JTP7</accession>
<keyword evidence="13" id="KW-0460">Magnesium</keyword>
<dbReference type="AlphaFoldDB" id="A0A2D0JTP7"/>
<evidence type="ECO:0000259" key="15">
    <source>
        <dbReference type="Pfam" id="PF17837"/>
    </source>
</evidence>
<feature type="binding site" evidence="12">
    <location>
        <position position="194"/>
    </location>
    <ligand>
        <name>CoA</name>
        <dbReference type="ChEBI" id="CHEBI:57287"/>
    </ligand>
</feature>
<evidence type="ECO:0000256" key="7">
    <source>
        <dbReference type="ARBA" id="ARBA00023191"/>
    </source>
</evidence>
<gene>
    <name evidence="16" type="ORF">Xmir_01128</name>
</gene>
<feature type="binding site" evidence="12">
    <location>
        <begin position="127"/>
        <end position="128"/>
    </location>
    <ligand>
        <name>CoA</name>
        <dbReference type="ChEBI" id="CHEBI:57287"/>
    </ligand>
</feature>
<dbReference type="Proteomes" id="UP000221980">
    <property type="component" value="Unassembled WGS sequence"/>
</dbReference>
<feature type="binding site" evidence="12">
    <location>
        <position position="198"/>
    </location>
    <ligand>
        <name>CoA</name>
        <dbReference type="ChEBI" id="CHEBI:57287"/>
    </ligand>
</feature>
<evidence type="ECO:0000256" key="12">
    <source>
        <dbReference type="PIRSR" id="PIRSR603542-1"/>
    </source>
</evidence>
<keyword evidence="13" id="KW-0479">Metal-binding</keyword>
<dbReference type="GO" id="GO:0000287">
    <property type="term" value="F:magnesium ion binding"/>
    <property type="evidence" value="ECO:0007669"/>
    <property type="project" value="InterPro"/>
</dbReference>
<proteinExistence type="inferred from homology"/>
<evidence type="ECO:0000256" key="8">
    <source>
        <dbReference type="ARBA" id="ARBA00029894"/>
    </source>
</evidence>
<name>A0A2D0JTP7_9GAMM</name>
<dbReference type="GO" id="GO:0009239">
    <property type="term" value="P:enterobactin biosynthetic process"/>
    <property type="evidence" value="ECO:0007669"/>
    <property type="project" value="UniProtKB-UniPathway"/>
</dbReference>
<evidence type="ECO:0000313" key="17">
    <source>
        <dbReference type="Proteomes" id="UP000221980"/>
    </source>
</evidence>
<dbReference type="SUPFAM" id="SSF56214">
    <property type="entry name" value="4'-phosphopantetheinyl transferase"/>
    <property type="match status" value="1"/>
</dbReference>
<feature type="binding site" evidence="13">
    <location>
        <position position="150"/>
    </location>
    <ligand>
        <name>Mg(2+)</name>
        <dbReference type="ChEBI" id="CHEBI:18420"/>
    </ligand>
</feature>
<dbReference type="GO" id="GO:0009366">
    <property type="term" value="C:enterobactin synthetase complex"/>
    <property type="evidence" value="ECO:0007669"/>
    <property type="project" value="InterPro"/>
</dbReference>
<dbReference type="InterPro" id="IPR003542">
    <property type="entry name" value="Enbac_synth_compD-like"/>
</dbReference>
<organism evidence="16 17">
    <name type="scientific">Xenorhabdus miraniensis</name>
    <dbReference type="NCBI Taxonomy" id="351674"/>
    <lineage>
        <taxon>Bacteria</taxon>
        <taxon>Pseudomonadati</taxon>
        <taxon>Pseudomonadota</taxon>
        <taxon>Gammaproteobacteria</taxon>
        <taxon>Enterobacterales</taxon>
        <taxon>Morganellaceae</taxon>
        <taxon>Xenorhabdus</taxon>
    </lineage>
</organism>
<dbReference type="GO" id="GO:0008897">
    <property type="term" value="F:holo-[acyl-carrier-protein] synthase activity"/>
    <property type="evidence" value="ECO:0007669"/>
    <property type="project" value="InterPro"/>
</dbReference>
<dbReference type="Gene3D" id="3.90.470.20">
    <property type="entry name" value="4'-phosphopantetheinyl transferase domain"/>
    <property type="match status" value="1"/>
</dbReference>
<dbReference type="Pfam" id="PF17837">
    <property type="entry name" value="4PPT_N"/>
    <property type="match status" value="1"/>
</dbReference>
<protein>
    <recommendedName>
        <fullName evidence="5">Enterobactin synthase component D</fullName>
    </recommendedName>
    <alternativeName>
        <fullName evidence="8">4'-phosphopantetheinyl transferase EntD</fullName>
    </alternativeName>
    <alternativeName>
        <fullName evidence="9">Enterochelin synthase D</fullName>
    </alternativeName>
</protein>
<evidence type="ECO:0000256" key="4">
    <source>
        <dbReference type="ARBA" id="ARBA00011503"/>
    </source>
</evidence>
<dbReference type="InterPro" id="IPR041354">
    <property type="entry name" value="4PPT_N"/>
</dbReference>
<dbReference type="PANTHER" id="PTHR38096">
    <property type="entry name" value="ENTEROBACTIN SYNTHASE COMPONENT D"/>
    <property type="match status" value="1"/>
</dbReference>
<evidence type="ECO:0000256" key="5">
    <source>
        <dbReference type="ARBA" id="ARBA00019087"/>
    </source>
</evidence>
<comment type="catalytic activity">
    <reaction evidence="11">
        <text>apo-[peptidyl-carrier protein] + CoA = holo-[peptidyl-carrier protein] + adenosine 3',5'-bisphosphate + H(+)</text>
        <dbReference type="Rhea" id="RHEA:46228"/>
        <dbReference type="Rhea" id="RHEA-COMP:11479"/>
        <dbReference type="Rhea" id="RHEA-COMP:11480"/>
        <dbReference type="ChEBI" id="CHEBI:15378"/>
        <dbReference type="ChEBI" id="CHEBI:29999"/>
        <dbReference type="ChEBI" id="CHEBI:57287"/>
        <dbReference type="ChEBI" id="CHEBI:58343"/>
        <dbReference type="ChEBI" id="CHEBI:64479"/>
    </reaction>
</comment>
<evidence type="ECO:0000256" key="9">
    <source>
        <dbReference type="ARBA" id="ARBA00031996"/>
    </source>
</evidence>
<feature type="binding site" evidence="12">
    <location>
        <position position="149"/>
    </location>
    <ligand>
        <name>CoA</name>
        <dbReference type="ChEBI" id="CHEBI:57287"/>
    </ligand>
</feature>
<evidence type="ECO:0000256" key="13">
    <source>
        <dbReference type="PIRSR" id="PIRSR603542-2"/>
    </source>
</evidence>
<evidence type="ECO:0000256" key="3">
    <source>
        <dbReference type="ARBA" id="ARBA00008342"/>
    </source>
</evidence>
<reference evidence="16 17" key="1">
    <citation type="journal article" date="2017" name="Nat. Microbiol.">
        <title>Natural product diversity associated with the nematode symbionts Photorhabdus and Xenorhabdus.</title>
        <authorList>
            <person name="Tobias N.J."/>
            <person name="Wolff H."/>
            <person name="Djahanschiri B."/>
            <person name="Grundmann F."/>
            <person name="Kronenwerth M."/>
            <person name="Shi Y.M."/>
            <person name="Simonyi S."/>
            <person name="Grun P."/>
            <person name="Shapiro-Ilan D."/>
            <person name="Pidot S.J."/>
            <person name="Stinear T.P."/>
            <person name="Ebersberger I."/>
            <person name="Bode H.B."/>
        </authorList>
    </citation>
    <scope>NUCLEOTIDE SEQUENCE [LARGE SCALE GENOMIC DNA]</scope>
    <source>
        <strain evidence="16 17">DSM 17902</strain>
    </source>
</reference>
<comment type="similarity">
    <text evidence="3">Belongs to the P-Pant transferase superfamily. EntD family.</text>
</comment>
<comment type="subunit">
    <text evidence="4">EntB, EntD, EntE, and EntF form a multienzyme complex called enterobactin synthase.</text>
</comment>
<dbReference type="EMBL" id="NITZ01000004">
    <property type="protein sequence ID" value="PHM49680.1"/>
    <property type="molecule type" value="Genomic_DNA"/>
</dbReference>
<sequence length="261" mass="29776">MIHYLIITVNNKKTMMKKITFTPAQATTINDSFFKEIQTGILPEHPDIQIMQTYFDQTCYRDALFDEYGITYPAKLQNAVNKRRAEYLAARYCTRQVLNNLGYPDFQVTNAQDRSPIWPDNICGSISHSTNCAIAFAAHCNQYRIIGVDIEQEIKSDIVESVSSSIINNNEVTLLKECALPFEQAFTLAFSIKESLFKALHPHVKRFFDFHAAEITSINCNDRSVSIQLLQTLSDEYQTGSQFNGNFALMPRQQVLTYIVS</sequence>
<evidence type="ECO:0000256" key="11">
    <source>
        <dbReference type="ARBA" id="ARBA00049191"/>
    </source>
</evidence>
<dbReference type="InterPro" id="IPR037143">
    <property type="entry name" value="4-PPantetheinyl_Trfase_dom_sf"/>
</dbReference>
<feature type="binding site" evidence="13">
    <location>
        <position position="151"/>
    </location>
    <ligand>
        <name>Mg(2+)</name>
        <dbReference type="ChEBI" id="CHEBI:18420"/>
    </ligand>
</feature>
<evidence type="ECO:0000256" key="10">
    <source>
        <dbReference type="ARBA" id="ARBA00049176"/>
    </source>
</evidence>
<feature type="binding site" evidence="12">
    <location>
        <position position="83"/>
    </location>
    <ligand>
        <name>CoA</name>
        <dbReference type="ChEBI" id="CHEBI:57287"/>
    </ligand>
</feature>
<feature type="domain" description="4'-phosphopantetheinyl transferase N-terminal" evidence="15">
    <location>
        <begin position="74"/>
        <end position="138"/>
    </location>
</feature>
<comment type="pathway">
    <text evidence="2">Siderophore biosynthesis; enterobactin biosynthesis.</text>
</comment>